<evidence type="ECO:0000313" key="10">
    <source>
        <dbReference type="EMBL" id="PSW04619.1"/>
    </source>
</evidence>
<proteinExistence type="inferred from homology"/>
<evidence type="ECO:0000313" key="11">
    <source>
        <dbReference type="Proteomes" id="UP000240904"/>
    </source>
</evidence>
<evidence type="ECO:0000256" key="7">
    <source>
        <dbReference type="ARBA" id="ARBA00022993"/>
    </source>
</evidence>
<comment type="pathway">
    <text evidence="8">Cofactor biosynthesis; coenzyme A biosynthesis; CoA from (R)-pantothenate: step 5/5.</text>
</comment>
<dbReference type="Pfam" id="PF01121">
    <property type="entry name" value="CoaE"/>
    <property type="match status" value="1"/>
</dbReference>
<evidence type="ECO:0000256" key="4">
    <source>
        <dbReference type="ARBA" id="ARBA00022741"/>
    </source>
</evidence>
<comment type="function">
    <text evidence="8">Catalyzes the phosphorylation of the 3'-hydroxyl group of dephosphocoenzyme A to form coenzyme A.</text>
</comment>
<dbReference type="PANTHER" id="PTHR10695">
    <property type="entry name" value="DEPHOSPHO-COA KINASE-RELATED"/>
    <property type="match status" value="1"/>
</dbReference>
<dbReference type="EMBL" id="PYMC01000008">
    <property type="protein sequence ID" value="PSW04619.1"/>
    <property type="molecule type" value="Genomic_DNA"/>
</dbReference>
<keyword evidence="5 8" id="KW-0418">Kinase</keyword>
<protein>
    <recommendedName>
        <fullName evidence="8 9">Dephospho-CoA kinase</fullName>
        <ecNumber evidence="8 9">2.7.1.24</ecNumber>
    </recommendedName>
    <alternativeName>
        <fullName evidence="8">Dephosphocoenzyme A kinase</fullName>
    </alternativeName>
</protein>
<dbReference type="PANTHER" id="PTHR10695:SF46">
    <property type="entry name" value="BIFUNCTIONAL COENZYME A SYNTHASE-RELATED"/>
    <property type="match status" value="1"/>
</dbReference>
<feature type="binding site" evidence="8">
    <location>
        <begin position="12"/>
        <end position="17"/>
    </location>
    <ligand>
        <name>ATP</name>
        <dbReference type="ChEBI" id="CHEBI:30616"/>
    </ligand>
</feature>
<comment type="catalytic activity">
    <reaction evidence="8">
        <text>3'-dephospho-CoA + ATP = ADP + CoA + H(+)</text>
        <dbReference type="Rhea" id="RHEA:18245"/>
        <dbReference type="ChEBI" id="CHEBI:15378"/>
        <dbReference type="ChEBI" id="CHEBI:30616"/>
        <dbReference type="ChEBI" id="CHEBI:57287"/>
        <dbReference type="ChEBI" id="CHEBI:57328"/>
        <dbReference type="ChEBI" id="CHEBI:456216"/>
        <dbReference type="EC" id="2.7.1.24"/>
    </reaction>
</comment>
<evidence type="ECO:0000256" key="8">
    <source>
        <dbReference type="HAMAP-Rule" id="MF_00376"/>
    </source>
</evidence>
<dbReference type="OrthoDB" id="9812943at2"/>
<dbReference type="NCBIfam" id="TIGR00152">
    <property type="entry name" value="dephospho-CoA kinase"/>
    <property type="match status" value="1"/>
</dbReference>
<keyword evidence="6 8" id="KW-0067">ATP-binding</keyword>
<sequence>MTMVVGLTGGIGSGKTTVADLFAKYEINVIDADVIAREVVEPGTPGLTAIINKLGADILLADGTLDRSKLRQAIFNQQPLKEWLNSLLHPLIREKMQDEIKKATSPYCLLVVPLMVEKNLQVMTHRLLVVDVDEEIQVARTQQRDQVDPEHVKKILAAQASREKRNAAADDIICNNGDSTVLENKVAKLHQQYLEMSRLYP</sequence>
<keyword evidence="7 8" id="KW-0173">Coenzyme A biosynthesis</keyword>
<evidence type="ECO:0000256" key="5">
    <source>
        <dbReference type="ARBA" id="ARBA00022777"/>
    </source>
</evidence>
<dbReference type="HAMAP" id="MF_00376">
    <property type="entry name" value="Dephospho_CoA_kinase"/>
    <property type="match status" value="1"/>
</dbReference>
<evidence type="ECO:0000256" key="6">
    <source>
        <dbReference type="ARBA" id="ARBA00022840"/>
    </source>
</evidence>
<organism evidence="10 11">
    <name type="scientific">Photobacterium lipolyticum</name>
    <dbReference type="NCBI Taxonomy" id="266810"/>
    <lineage>
        <taxon>Bacteria</taxon>
        <taxon>Pseudomonadati</taxon>
        <taxon>Pseudomonadota</taxon>
        <taxon>Gammaproteobacteria</taxon>
        <taxon>Vibrionales</taxon>
        <taxon>Vibrionaceae</taxon>
        <taxon>Photobacterium</taxon>
    </lineage>
</organism>
<dbReference type="AlphaFoldDB" id="A0A2T3MXP2"/>
<dbReference type="SUPFAM" id="SSF52540">
    <property type="entry name" value="P-loop containing nucleoside triphosphate hydrolases"/>
    <property type="match status" value="1"/>
</dbReference>
<dbReference type="InterPro" id="IPR027417">
    <property type="entry name" value="P-loop_NTPase"/>
</dbReference>
<keyword evidence="3 8" id="KW-0808">Transferase</keyword>
<evidence type="ECO:0000256" key="1">
    <source>
        <dbReference type="ARBA" id="ARBA00009018"/>
    </source>
</evidence>
<dbReference type="GO" id="GO:0015937">
    <property type="term" value="P:coenzyme A biosynthetic process"/>
    <property type="evidence" value="ECO:0007669"/>
    <property type="project" value="UniProtKB-UniRule"/>
</dbReference>
<evidence type="ECO:0000256" key="3">
    <source>
        <dbReference type="ARBA" id="ARBA00022679"/>
    </source>
</evidence>
<dbReference type="FunFam" id="3.40.50.300:FF:000518">
    <property type="entry name" value="Dephospho-CoA kinase"/>
    <property type="match status" value="1"/>
</dbReference>
<dbReference type="Gene3D" id="3.40.50.300">
    <property type="entry name" value="P-loop containing nucleotide triphosphate hydrolases"/>
    <property type="match status" value="1"/>
</dbReference>
<dbReference type="GO" id="GO:0004140">
    <property type="term" value="F:dephospho-CoA kinase activity"/>
    <property type="evidence" value="ECO:0007669"/>
    <property type="project" value="UniProtKB-UniRule"/>
</dbReference>
<dbReference type="Proteomes" id="UP000240904">
    <property type="component" value="Unassembled WGS sequence"/>
</dbReference>
<evidence type="ECO:0000256" key="9">
    <source>
        <dbReference type="NCBIfam" id="TIGR00152"/>
    </source>
</evidence>
<dbReference type="InterPro" id="IPR001977">
    <property type="entry name" value="Depp_CoAkinase"/>
</dbReference>
<keyword evidence="11" id="KW-1185">Reference proteome</keyword>
<dbReference type="GO" id="GO:0005737">
    <property type="term" value="C:cytoplasm"/>
    <property type="evidence" value="ECO:0007669"/>
    <property type="project" value="UniProtKB-SubCell"/>
</dbReference>
<accession>A0A2T3MXP2</accession>
<reference evidence="10 11" key="1">
    <citation type="submission" date="2018-03" db="EMBL/GenBank/DDBJ databases">
        <title>Whole genome sequencing of Histamine producing bacteria.</title>
        <authorList>
            <person name="Butler K."/>
        </authorList>
    </citation>
    <scope>NUCLEOTIDE SEQUENCE [LARGE SCALE GENOMIC DNA]</scope>
    <source>
        <strain evidence="10 11">DSM 16190</strain>
    </source>
</reference>
<keyword evidence="2 8" id="KW-0963">Cytoplasm</keyword>
<gene>
    <name evidence="8" type="primary">coaE</name>
    <name evidence="10" type="ORF">C9I89_12535</name>
</gene>
<comment type="subcellular location">
    <subcellularLocation>
        <location evidence="8">Cytoplasm</location>
    </subcellularLocation>
</comment>
<dbReference type="GO" id="GO:0005524">
    <property type="term" value="F:ATP binding"/>
    <property type="evidence" value="ECO:0007669"/>
    <property type="project" value="UniProtKB-UniRule"/>
</dbReference>
<comment type="similarity">
    <text evidence="1 8">Belongs to the CoaE family.</text>
</comment>
<dbReference type="CDD" id="cd02022">
    <property type="entry name" value="DPCK"/>
    <property type="match status" value="1"/>
</dbReference>
<comment type="caution">
    <text evidence="10">The sequence shown here is derived from an EMBL/GenBank/DDBJ whole genome shotgun (WGS) entry which is preliminary data.</text>
</comment>
<dbReference type="UniPathway" id="UPA00241">
    <property type="reaction ID" value="UER00356"/>
</dbReference>
<keyword evidence="4 8" id="KW-0547">Nucleotide-binding</keyword>
<dbReference type="PROSITE" id="PS51219">
    <property type="entry name" value="DPCK"/>
    <property type="match status" value="1"/>
</dbReference>
<dbReference type="RefSeq" id="WP_107283698.1">
    <property type="nucleotide sequence ID" value="NZ_PYMC01000008.1"/>
</dbReference>
<name>A0A2T3MXP2_9GAMM</name>
<evidence type="ECO:0000256" key="2">
    <source>
        <dbReference type="ARBA" id="ARBA00022490"/>
    </source>
</evidence>
<dbReference type="EC" id="2.7.1.24" evidence="8 9"/>